<accession>A0A5N8XFC4</accession>
<reference evidence="2 3" key="1">
    <citation type="submission" date="2019-07" db="EMBL/GenBank/DDBJ databases">
        <title>New species of Amycolatopsis and Streptomyces.</title>
        <authorList>
            <person name="Duangmal K."/>
            <person name="Teo W.F.A."/>
            <person name="Lipun K."/>
        </authorList>
    </citation>
    <scope>NUCLEOTIDE SEQUENCE [LARGE SCALE GENOMIC DNA]</scope>
    <source>
        <strain evidence="2 3">NBRC 106415</strain>
    </source>
</reference>
<dbReference type="InterPro" id="IPR057679">
    <property type="entry name" value="DUF7919"/>
</dbReference>
<name>A0A5N8XFC4_9ACTN</name>
<evidence type="ECO:0000259" key="1">
    <source>
        <dbReference type="Pfam" id="PF25535"/>
    </source>
</evidence>
<evidence type="ECO:0000313" key="3">
    <source>
        <dbReference type="Proteomes" id="UP000400924"/>
    </source>
</evidence>
<organism evidence="2 3">
    <name type="scientific">Streptomyces spongiae</name>
    <dbReference type="NCBI Taxonomy" id="565072"/>
    <lineage>
        <taxon>Bacteria</taxon>
        <taxon>Bacillati</taxon>
        <taxon>Actinomycetota</taxon>
        <taxon>Actinomycetes</taxon>
        <taxon>Kitasatosporales</taxon>
        <taxon>Streptomycetaceae</taxon>
        <taxon>Streptomyces</taxon>
    </lineage>
</organism>
<gene>
    <name evidence="2" type="ORF">FNH08_13120</name>
</gene>
<evidence type="ECO:0000313" key="2">
    <source>
        <dbReference type="EMBL" id="MPY58077.1"/>
    </source>
</evidence>
<sequence length="143" mass="15293">MTYYADLTPYTYGSDSGGSGDDWDPEASGLWQGVPVLNVGWLSRDKGYVNGSAPPGLVDMLESMTRTHRTRQTRGFHLCPWCTSRPGAGFPDGPRGSAEIRVMGSGVAYAAPELIAHYVEAHGYLPPADFVAAVLSSEGESHT</sequence>
<comment type="caution">
    <text evidence="2">The sequence shown here is derived from an EMBL/GenBank/DDBJ whole genome shotgun (WGS) entry which is preliminary data.</text>
</comment>
<feature type="domain" description="DUF7919" evidence="1">
    <location>
        <begin position="2"/>
        <end position="135"/>
    </location>
</feature>
<dbReference type="RefSeq" id="WP_152771651.1">
    <property type="nucleotide sequence ID" value="NZ_VJZC01000069.1"/>
</dbReference>
<dbReference type="EMBL" id="VJZC01000069">
    <property type="protein sequence ID" value="MPY58077.1"/>
    <property type="molecule type" value="Genomic_DNA"/>
</dbReference>
<protein>
    <recommendedName>
        <fullName evidence="1">DUF7919 domain-containing protein</fullName>
    </recommendedName>
</protein>
<dbReference type="AlphaFoldDB" id="A0A5N8XFC4"/>
<dbReference type="Proteomes" id="UP000400924">
    <property type="component" value="Unassembled WGS sequence"/>
</dbReference>
<keyword evidence="3" id="KW-1185">Reference proteome</keyword>
<dbReference type="Pfam" id="PF25535">
    <property type="entry name" value="DUF7919"/>
    <property type="match status" value="1"/>
</dbReference>
<proteinExistence type="predicted"/>
<dbReference type="OrthoDB" id="5523878at2"/>